<dbReference type="Gene3D" id="2.60.120.920">
    <property type="match status" value="1"/>
</dbReference>
<proteinExistence type="predicted"/>
<dbReference type="SUPFAM" id="SSF49899">
    <property type="entry name" value="Concanavalin A-like lectins/glucanases"/>
    <property type="match status" value="1"/>
</dbReference>
<dbReference type="AlphaFoldDB" id="A0A8H3M6L5"/>
<dbReference type="Proteomes" id="UP000615446">
    <property type="component" value="Unassembled WGS sequence"/>
</dbReference>
<dbReference type="SUPFAM" id="SSF54695">
    <property type="entry name" value="POZ domain"/>
    <property type="match status" value="1"/>
</dbReference>
<organism evidence="1 2">
    <name type="scientific">Rhizophagus clarus</name>
    <dbReference type="NCBI Taxonomy" id="94130"/>
    <lineage>
        <taxon>Eukaryota</taxon>
        <taxon>Fungi</taxon>
        <taxon>Fungi incertae sedis</taxon>
        <taxon>Mucoromycota</taxon>
        <taxon>Glomeromycotina</taxon>
        <taxon>Glomeromycetes</taxon>
        <taxon>Glomerales</taxon>
        <taxon>Glomeraceae</taxon>
        <taxon>Rhizophagus</taxon>
    </lineage>
</organism>
<comment type="caution">
    <text evidence="1">The sequence shown here is derived from an EMBL/GenBank/DDBJ whole genome shotgun (WGS) entry which is preliminary data.</text>
</comment>
<dbReference type="EMBL" id="BLAL01000259">
    <property type="protein sequence ID" value="GES97514.1"/>
    <property type="molecule type" value="Genomic_DNA"/>
</dbReference>
<evidence type="ECO:0000313" key="1">
    <source>
        <dbReference type="EMBL" id="GES97514.1"/>
    </source>
</evidence>
<accession>A0A8H3M6L5</accession>
<protein>
    <recommendedName>
        <fullName evidence="3">BTB domain-containing protein</fullName>
    </recommendedName>
</protein>
<sequence>MEIILEYIYTGSVKEEFLTEVNIIEAFFAADYFQLQDLQDIIIRIVKNTLEKNCTRNYSPELLSKASEKSLTNDNILSNLLAKEVASISLNDIKFGRLSIAGFKYLLSFTHEKDIPFATSEYEVFRYSAILAAKQVSNDAYETLKELLPSLEQIESSIKLENELIDLQKVIKELEPYVKFIDFNQIKAQILADIIEPLKIIPHEIIVNVYRRKALSNNSDLNNIRVIPICKIKETDLFWDESACGPKLIIEDNGKVVRAPNDLNSSQMLEKVHNTVWVGVCASENFDCEKYAGDQDTVVWAITTDGYYRHKNYCPKFGDGKKITVHLDMIKRACTFTINGKKYPETLEHDNLPKKHHPVVLISGPSRIRIQAHQKN</sequence>
<evidence type="ECO:0000313" key="2">
    <source>
        <dbReference type="Proteomes" id="UP000615446"/>
    </source>
</evidence>
<dbReference type="InterPro" id="IPR043136">
    <property type="entry name" value="B30.2/SPRY_sf"/>
</dbReference>
<name>A0A8H3M6L5_9GLOM</name>
<dbReference type="Gene3D" id="3.30.710.10">
    <property type="entry name" value="Potassium Channel Kv1.1, Chain A"/>
    <property type="match status" value="1"/>
</dbReference>
<dbReference type="InterPro" id="IPR011333">
    <property type="entry name" value="SKP1/BTB/POZ_sf"/>
</dbReference>
<reference evidence="1" key="1">
    <citation type="submission" date="2019-10" db="EMBL/GenBank/DDBJ databases">
        <title>Conservation and host-specific expression of non-tandemly repeated heterogenous ribosome RNA gene in arbuscular mycorrhizal fungi.</title>
        <authorList>
            <person name="Maeda T."/>
            <person name="Kobayashi Y."/>
            <person name="Nakagawa T."/>
            <person name="Ezawa T."/>
            <person name="Yamaguchi K."/>
            <person name="Bino T."/>
            <person name="Nishimoto Y."/>
            <person name="Shigenobu S."/>
            <person name="Kawaguchi M."/>
        </authorList>
    </citation>
    <scope>NUCLEOTIDE SEQUENCE</scope>
    <source>
        <strain evidence="1">HR1</strain>
    </source>
</reference>
<evidence type="ECO:0008006" key="3">
    <source>
        <dbReference type="Google" id="ProtNLM"/>
    </source>
</evidence>
<gene>
    <name evidence="1" type="ORF">RCL2_002410500</name>
</gene>
<dbReference type="InterPro" id="IPR013320">
    <property type="entry name" value="ConA-like_dom_sf"/>
</dbReference>